<protein>
    <submittedName>
        <fullName evidence="1">Uncharacterized protein</fullName>
    </submittedName>
</protein>
<organism evidence="1 2">
    <name type="scientific">Gossypium arboreum</name>
    <name type="common">Tree cotton</name>
    <name type="synonym">Gossypium nanking</name>
    <dbReference type="NCBI Taxonomy" id="29729"/>
    <lineage>
        <taxon>Eukaryota</taxon>
        <taxon>Viridiplantae</taxon>
        <taxon>Streptophyta</taxon>
        <taxon>Embryophyta</taxon>
        <taxon>Tracheophyta</taxon>
        <taxon>Spermatophyta</taxon>
        <taxon>Magnoliopsida</taxon>
        <taxon>eudicotyledons</taxon>
        <taxon>Gunneridae</taxon>
        <taxon>Pentapetalae</taxon>
        <taxon>rosids</taxon>
        <taxon>malvids</taxon>
        <taxon>Malvales</taxon>
        <taxon>Malvaceae</taxon>
        <taxon>Malvoideae</taxon>
        <taxon>Gossypium</taxon>
    </lineage>
</organism>
<dbReference type="AlphaFoldDB" id="A0A0B0NT45"/>
<accession>A0A0B0NT45</accession>
<proteinExistence type="predicted"/>
<evidence type="ECO:0000313" key="2">
    <source>
        <dbReference type="Proteomes" id="UP000032142"/>
    </source>
</evidence>
<sequence length="64" mass="7416">MDSCLVITHKEQQNTRHCMLELFLNTLIQTNPNFSRQRAISEDMINVFISCSTIPPRAISYTED</sequence>
<evidence type="ECO:0000313" key="1">
    <source>
        <dbReference type="EMBL" id="KHG14989.1"/>
    </source>
</evidence>
<dbReference type="EMBL" id="KN402760">
    <property type="protein sequence ID" value="KHG14989.1"/>
    <property type="molecule type" value="Genomic_DNA"/>
</dbReference>
<dbReference type="Proteomes" id="UP000032142">
    <property type="component" value="Unassembled WGS sequence"/>
</dbReference>
<name>A0A0B0NT45_GOSAR</name>
<gene>
    <name evidence="1" type="ORF">F383_17395</name>
</gene>
<reference evidence="2" key="1">
    <citation type="submission" date="2014-09" db="EMBL/GenBank/DDBJ databases">
        <authorList>
            <person name="Mudge J."/>
            <person name="Ramaraj T."/>
            <person name="Lindquist I.E."/>
            <person name="Bharti A.K."/>
            <person name="Sundararajan A."/>
            <person name="Cameron C.T."/>
            <person name="Woodward J.E."/>
            <person name="May G.D."/>
            <person name="Brubaker C."/>
            <person name="Broadhvest J."/>
            <person name="Wilkins T.A."/>
        </authorList>
    </citation>
    <scope>NUCLEOTIDE SEQUENCE</scope>
    <source>
        <strain evidence="2">cv. AKA8401</strain>
    </source>
</reference>
<keyword evidence="2" id="KW-1185">Reference proteome</keyword>